<feature type="domain" description="AB hydrolase-1" evidence="1">
    <location>
        <begin position="17"/>
        <end position="257"/>
    </location>
</feature>
<dbReference type="InterPro" id="IPR029058">
    <property type="entry name" value="AB_hydrolase_fold"/>
</dbReference>
<evidence type="ECO:0000313" key="3">
    <source>
        <dbReference type="Proteomes" id="UP001589894"/>
    </source>
</evidence>
<dbReference type="SUPFAM" id="SSF53474">
    <property type="entry name" value="alpha/beta-Hydrolases"/>
    <property type="match status" value="1"/>
</dbReference>
<accession>A0ABV6NZ83</accession>
<gene>
    <name evidence="2" type="ORF">ACFFHU_15515</name>
</gene>
<dbReference type="Gene3D" id="3.40.50.1820">
    <property type="entry name" value="alpha/beta hydrolase"/>
    <property type="match status" value="1"/>
</dbReference>
<evidence type="ECO:0000259" key="1">
    <source>
        <dbReference type="Pfam" id="PF12697"/>
    </source>
</evidence>
<comment type="caution">
    <text evidence="2">The sequence shown here is derived from an EMBL/GenBank/DDBJ whole genome shotgun (WGS) entry which is preliminary data.</text>
</comment>
<dbReference type="Proteomes" id="UP001589894">
    <property type="component" value="Unassembled WGS sequence"/>
</dbReference>
<dbReference type="GO" id="GO:0016787">
    <property type="term" value="F:hydrolase activity"/>
    <property type="evidence" value="ECO:0007669"/>
    <property type="project" value="UniProtKB-KW"/>
</dbReference>
<dbReference type="InterPro" id="IPR050228">
    <property type="entry name" value="Carboxylesterase_BioH"/>
</dbReference>
<keyword evidence="3" id="KW-1185">Reference proteome</keyword>
<dbReference type="PANTHER" id="PTHR43194:SF2">
    <property type="entry name" value="PEROXISOMAL MEMBRANE PROTEIN LPX1"/>
    <property type="match status" value="1"/>
</dbReference>
<evidence type="ECO:0000313" key="2">
    <source>
        <dbReference type="EMBL" id="MFC0565537.1"/>
    </source>
</evidence>
<name>A0ABV6NZ83_9ACTN</name>
<dbReference type="RefSeq" id="WP_377339405.1">
    <property type="nucleotide sequence ID" value="NZ_JBHLUE010000011.1"/>
</dbReference>
<sequence>MANSPQPRASRSTADTIVLLHGLWMTPRSWAHWADRYSRAGFRVLTPAWPGLEVEVEQLRRDPSPIAALTPERVIEHYADVVRGLDRPPILMGHSFGGAFVQLLLDRGLGAAGVAIDPAPVRGVVRLPLSTLRAAFPILRNPANRHRAVPLTHDQFHFAFTNTLDEADSRAAYDRYAVPGAGSVLFGNAVANWERHSPFDVNFANDDRAPLLLVAGGADHVAPASTTRATAKLHRKSTALTGYREFSGRSHFTVGQPGWEEVADYALEWAVEATSPHLVLAEGG</sequence>
<reference evidence="2 3" key="1">
    <citation type="submission" date="2024-09" db="EMBL/GenBank/DDBJ databases">
        <authorList>
            <person name="Sun Q."/>
            <person name="Mori K."/>
        </authorList>
    </citation>
    <scope>NUCLEOTIDE SEQUENCE [LARGE SCALE GENOMIC DNA]</scope>
    <source>
        <strain evidence="2 3">TBRC 2205</strain>
    </source>
</reference>
<dbReference type="PANTHER" id="PTHR43194">
    <property type="entry name" value="HYDROLASE ALPHA/BETA FOLD FAMILY"/>
    <property type="match status" value="1"/>
</dbReference>
<organism evidence="2 3">
    <name type="scientific">Plantactinospora siamensis</name>
    <dbReference type="NCBI Taxonomy" id="555372"/>
    <lineage>
        <taxon>Bacteria</taxon>
        <taxon>Bacillati</taxon>
        <taxon>Actinomycetota</taxon>
        <taxon>Actinomycetes</taxon>
        <taxon>Micromonosporales</taxon>
        <taxon>Micromonosporaceae</taxon>
        <taxon>Plantactinospora</taxon>
    </lineage>
</organism>
<dbReference type="InterPro" id="IPR000073">
    <property type="entry name" value="AB_hydrolase_1"/>
</dbReference>
<proteinExistence type="predicted"/>
<dbReference type="EMBL" id="JBHLUE010000011">
    <property type="protein sequence ID" value="MFC0565537.1"/>
    <property type="molecule type" value="Genomic_DNA"/>
</dbReference>
<keyword evidence="2" id="KW-0378">Hydrolase</keyword>
<dbReference type="Pfam" id="PF12697">
    <property type="entry name" value="Abhydrolase_6"/>
    <property type="match status" value="1"/>
</dbReference>
<protein>
    <submittedName>
        <fullName evidence="2">Alpha/beta hydrolase</fullName>
    </submittedName>
</protein>